<feature type="transmembrane region" description="Helical" evidence="9">
    <location>
        <begin position="125"/>
        <end position="150"/>
    </location>
</feature>
<dbReference type="InterPro" id="IPR011864">
    <property type="entry name" value="Phosphate_PstC"/>
</dbReference>
<evidence type="ECO:0000256" key="7">
    <source>
        <dbReference type="ARBA" id="ARBA00022989"/>
    </source>
</evidence>
<reference evidence="14" key="1">
    <citation type="journal article" date="2019" name="Int. J. Syst. Evol. Microbiol.">
        <title>The Global Catalogue of Microorganisms (GCM) 10K type strain sequencing project: providing services to taxonomists for standard genome sequencing and annotation.</title>
        <authorList>
            <consortium name="The Broad Institute Genomics Platform"/>
            <consortium name="The Broad Institute Genome Sequencing Center for Infectious Disease"/>
            <person name="Wu L."/>
            <person name="Ma J."/>
        </authorList>
    </citation>
    <scope>NUCLEOTIDE SEQUENCE [LARGE SCALE GENOMIC DNA]</scope>
    <source>
        <strain evidence="14">JCM 16953</strain>
    </source>
</reference>
<dbReference type="EMBL" id="BAABAH010000005">
    <property type="protein sequence ID" value="GAA3818166.1"/>
    <property type="molecule type" value="Genomic_DNA"/>
</dbReference>
<evidence type="ECO:0000256" key="1">
    <source>
        <dbReference type="ARBA" id="ARBA00004651"/>
    </source>
</evidence>
<dbReference type="InterPro" id="IPR035906">
    <property type="entry name" value="MetI-like_sf"/>
</dbReference>
<dbReference type="CDD" id="cd06261">
    <property type="entry name" value="TM_PBP2"/>
    <property type="match status" value="1"/>
</dbReference>
<proteinExistence type="inferred from homology"/>
<evidence type="ECO:0000256" key="2">
    <source>
        <dbReference type="ARBA" id="ARBA00007069"/>
    </source>
</evidence>
<feature type="transmembrane region" description="Helical" evidence="9">
    <location>
        <begin position="298"/>
        <end position="323"/>
    </location>
</feature>
<feature type="transmembrane region" description="Helical" evidence="9">
    <location>
        <begin position="181"/>
        <end position="200"/>
    </location>
</feature>
<dbReference type="RefSeq" id="WP_344774889.1">
    <property type="nucleotide sequence ID" value="NZ_BAABAH010000005.1"/>
</dbReference>
<keyword evidence="4 10" id="KW-1003">Cell membrane</keyword>
<evidence type="ECO:0000256" key="5">
    <source>
        <dbReference type="ARBA" id="ARBA00022592"/>
    </source>
</evidence>
<evidence type="ECO:0000256" key="11">
    <source>
        <dbReference type="SAM" id="MobiDB-lite"/>
    </source>
</evidence>
<feature type="region of interest" description="Disordered" evidence="11">
    <location>
        <begin position="1"/>
        <end position="20"/>
    </location>
</feature>
<evidence type="ECO:0000256" key="9">
    <source>
        <dbReference type="RuleBase" id="RU363032"/>
    </source>
</evidence>
<comment type="subcellular location">
    <subcellularLocation>
        <location evidence="1 9">Cell membrane</location>
        <topology evidence="1 9">Multi-pass membrane protein</topology>
    </subcellularLocation>
</comment>
<comment type="similarity">
    <text evidence="2 10">Belongs to the binding-protein-dependent transport system permease family. CysTW subfamily.</text>
</comment>
<dbReference type="InterPro" id="IPR000515">
    <property type="entry name" value="MetI-like"/>
</dbReference>
<name>A0ABP7IGW4_9ACTN</name>
<evidence type="ECO:0000256" key="3">
    <source>
        <dbReference type="ARBA" id="ARBA00022448"/>
    </source>
</evidence>
<evidence type="ECO:0000256" key="6">
    <source>
        <dbReference type="ARBA" id="ARBA00022692"/>
    </source>
</evidence>
<dbReference type="NCBIfam" id="TIGR02138">
    <property type="entry name" value="phosphate_pstC"/>
    <property type="match status" value="1"/>
</dbReference>
<dbReference type="PANTHER" id="PTHR30425:SF1">
    <property type="entry name" value="PHOSPHATE TRANSPORT SYSTEM PERMEASE PROTEIN PSTC"/>
    <property type="match status" value="1"/>
</dbReference>
<evidence type="ECO:0000313" key="13">
    <source>
        <dbReference type="EMBL" id="GAA3818166.1"/>
    </source>
</evidence>
<comment type="caution">
    <text evidence="13">The sequence shown here is derived from an EMBL/GenBank/DDBJ whole genome shotgun (WGS) entry which is preliminary data.</text>
</comment>
<dbReference type="PROSITE" id="PS50928">
    <property type="entry name" value="ABC_TM1"/>
    <property type="match status" value="1"/>
</dbReference>
<dbReference type="InterPro" id="IPR051124">
    <property type="entry name" value="Phosphate_Transport_Permease"/>
</dbReference>
<accession>A0ABP7IGW4</accession>
<evidence type="ECO:0000256" key="4">
    <source>
        <dbReference type="ARBA" id="ARBA00022475"/>
    </source>
</evidence>
<feature type="transmembrane region" description="Helical" evidence="9">
    <location>
        <begin position="31"/>
        <end position="54"/>
    </location>
</feature>
<keyword evidence="3 9" id="KW-0813">Transport</keyword>
<dbReference type="SUPFAM" id="SSF161098">
    <property type="entry name" value="MetI-like"/>
    <property type="match status" value="1"/>
</dbReference>
<dbReference type="Pfam" id="PF00528">
    <property type="entry name" value="BPD_transp_1"/>
    <property type="match status" value="1"/>
</dbReference>
<evidence type="ECO:0000313" key="14">
    <source>
        <dbReference type="Proteomes" id="UP001501821"/>
    </source>
</evidence>
<evidence type="ECO:0000256" key="10">
    <source>
        <dbReference type="RuleBase" id="RU363054"/>
    </source>
</evidence>
<feature type="domain" description="ABC transmembrane type-1" evidence="12">
    <location>
        <begin position="88"/>
        <end position="319"/>
    </location>
</feature>
<sequence>MTATAPPTVELPRPAPERRQLVTRPTASDRVFVWVTRGAAVATLLVMCLIGYFLTKGAWPALQQRGWHFFTEKQWLPETGEYGIAGLLEGTVLVGVIALLVAVPVSFGAALFISEYAPAGLRRALVTLVDLMAAVPAVIYAIWAVVFLQAQLLPVAQWLSVHLGKFLGPLTVKTPDSPSSYTSSAFIAGVAVGFVIMPTITSIMREVFAQAPIGEREGAIALGSTKWGMIRTVVLPFGRAGIIGGIMLGLGRALGETIVVYALISPIFDFTTHPLETGTNTIAAHIASRYSESNGTAFAGLLAAGMVLFAFTLVINTAAGVVVSRSRSGAATEI</sequence>
<evidence type="ECO:0000259" key="12">
    <source>
        <dbReference type="PROSITE" id="PS50928"/>
    </source>
</evidence>
<comment type="function">
    <text evidence="10">Part of the binding-protein-dependent transport system for phosphate; probably responsible for the translocation of the substrate across the membrane.</text>
</comment>
<keyword evidence="5 10" id="KW-0592">Phosphate transport</keyword>
<keyword evidence="7 9" id="KW-1133">Transmembrane helix</keyword>
<gene>
    <name evidence="13" type="primary">pstC_2</name>
    <name evidence="13" type="ORF">GCM10022242_20080</name>
</gene>
<protein>
    <recommendedName>
        <fullName evidence="10">Phosphate transport system permease protein</fullName>
    </recommendedName>
</protein>
<evidence type="ECO:0000256" key="8">
    <source>
        <dbReference type="ARBA" id="ARBA00023136"/>
    </source>
</evidence>
<keyword evidence="8 9" id="KW-0472">Membrane</keyword>
<feature type="transmembrane region" description="Helical" evidence="9">
    <location>
        <begin position="92"/>
        <end position="113"/>
    </location>
</feature>
<organism evidence="13 14">
    <name type="scientific">Nocardioides panacisoli</name>
    <dbReference type="NCBI Taxonomy" id="627624"/>
    <lineage>
        <taxon>Bacteria</taxon>
        <taxon>Bacillati</taxon>
        <taxon>Actinomycetota</taxon>
        <taxon>Actinomycetes</taxon>
        <taxon>Propionibacteriales</taxon>
        <taxon>Nocardioidaceae</taxon>
        <taxon>Nocardioides</taxon>
    </lineage>
</organism>
<dbReference type="Proteomes" id="UP001501821">
    <property type="component" value="Unassembled WGS sequence"/>
</dbReference>
<keyword evidence="14" id="KW-1185">Reference proteome</keyword>
<feature type="transmembrane region" description="Helical" evidence="9">
    <location>
        <begin position="240"/>
        <end position="264"/>
    </location>
</feature>
<dbReference type="PANTHER" id="PTHR30425">
    <property type="entry name" value="PHOSPHATE TRANSPORT SYSTEM PERMEASE PROTEIN PST"/>
    <property type="match status" value="1"/>
</dbReference>
<dbReference type="Gene3D" id="1.10.3720.10">
    <property type="entry name" value="MetI-like"/>
    <property type="match status" value="1"/>
</dbReference>
<keyword evidence="6 9" id="KW-0812">Transmembrane</keyword>